<name>A0A0J5P0W3_PLUGE</name>
<sequence length="366" mass="40157">MVRYHEYRARPTIFPARRNQERRLQPEVAAAAAGMRGQNETDPQALIKAQRWQQRKNLIGRGKRSVYPDAQIAAKRLAENNVAVEKTKLAQNIYGNGQVTDALKPMPNVPEGWRDVSNDEGVLKSLNLDKDILRDKTEEPDFFARVYMPDKGVFGEDMNPTVVFRGSRAPEFTQGVGRTLQDIAMKGDLSGIKNIKDWTNNVAQSTGAYSEYYKKAVAIGDKLYKTSNIDIAGHSLGGGLASAASLTSGRPAWTFNAAGLNSSTVEKYGSKITGSLNNIQAYRVKGELLTKIQEGVTKNDVIKARGDLTTLVYKEEFSMLVPDAAGVKHTLPGGTGSALDKHGIDQAINCIEDQKDDDIAIIRSRT</sequence>
<dbReference type="EMBL" id="LDZF01000008">
    <property type="protein sequence ID" value="KMK14227.1"/>
    <property type="molecule type" value="Genomic_DNA"/>
</dbReference>
<dbReference type="PATRIC" id="fig|61647.15.peg.5243"/>
<dbReference type="eggNOG" id="COG4104">
    <property type="taxonomic scope" value="Bacteria"/>
</dbReference>
<reference evidence="1 2" key="1">
    <citation type="submission" date="2015-05" db="EMBL/GenBank/DDBJ databases">
        <title>Genome sequences of Pluralibacter gergoviae.</title>
        <authorList>
            <person name="Greninger A.L."/>
            <person name="Miller S."/>
        </authorList>
    </citation>
    <scope>NUCLEOTIDE SEQUENCE [LARGE SCALE GENOMIC DNA]</scope>
    <source>
        <strain evidence="1 2">JS81F13</strain>
    </source>
</reference>
<gene>
    <name evidence="1" type="ORF">ABW06_09420</name>
</gene>
<dbReference type="Pfam" id="PF26363">
    <property type="entry name" value="Phospholipase-like"/>
    <property type="match status" value="1"/>
</dbReference>
<dbReference type="AlphaFoldDB" id="A0A0J5P0W3"/>
<keyword evidence="2" id="KW-1185">Reference proteome</keyword>
<dbReference type="STRING" id="61647.LG71_22435"/>
<proteinExistence type="predicted"/>
<dbReference type="Proteomes" id="UP000036196">
    <property type="component" value="Unassembled WGS sequence"/>
</dbReference>
<evidence type="ECO:0000313" key="1">
    <source>
        <dbReference type="EMBL" id="KMK14227.1"/>
    </source>
</evidence>
<dbReference type="InterPro" id="IPR029058">
    <property type="entry name" value="AB_hydrolase_fold"/>
</dbReference>
<evidence type="ECO:0008006" key="3">
    <source>
        <dbReference type="Google" id="ProtNLM"/>
    </source>
</evidence>
<accession>A0A0J5P0W3</accession>
<dbReference type="SUPFAM" id="SSF53474">
    <property type="entry name" value="alpha/beta-Hydrolases"/>
    <property type="match status" value="1"/>
</dbReference>
<evidence type="ECO:0000313" key="2">
    <source>
        <dbReference type="Proteomes" id="UP000036196"/>
    </source>
</evidence>
<comment type="caution">
    <text evidence="1">The sequence shown here is derived from an EMBL/GenBank/DDBJ whole genome shotgun (WGS) entry which is preliminary data.</text>
</comment>
<organism evidence="1 2">
    <name type="scientific">Pluralibacter gergoviae</name>
    <name type="common">Enterobacter gergoviae</name>
    <dbReference type="NCBI Taxonomy" id="61647"/>
    <lineage>
        <taxon>Bacteria</taxon>
        <taxon>Pseudomonadati</taxon>
        <taxon>Pseudomonadota</taxon>
        <taxon>Gammaproteobacteria</taxon>
        <taxon>Enterobacterales</taxon>
        <taxon>Enterobacteriaceae</taxon>
        <taxon>Pluralibacter</taxon>
    </lineage>
</organism>
<protein>
    <recommendedName>
        <fullName evidence="3">Phospholipase</fullName>
    </recommendedName>
</protein>